<dbReference type="OrthoDB" id="248923at2759"/>
<dbReference type="InterPro" id="IPR011989">
    <property type="entry name" value="ARM-like"/>
</dbReference>
<evidence type="ECO:0000256" key="7">
    <source>
        <dbReference type="ARBA" id="ARBA00047899"/>
    </source>
</evidence>
<gene>
    <name evidence="11" type="ORF">C0Q70_18150</name>
</gene>
<evidence type="ECO:0000259" key="10">
    <source>
        <dbReference type="PROSITE" id="PS50011"/>
    </source>
</evidence>
<evidence type="ECO:0000313" key="12">
    <source>
        <dbReference type="Proteomes" id="UP000245119"/>
    </source>
</evidence>
<comment type="catalytic activity">
    <reaction evidence="7">
        <text>L-threonyl-[protein] + ATP = O-phospho-L-threonyl-[protein] + ADP + H(+)</text>
        <dbReference type="Rhea" id="RHEA:46608"/>
        <dbReference type="Rhea" id="RHEA-COMP:11060"/>
        <dbReference type="Rhea" id="RHEA-COMP:11605"/>
        <dbReference type="ChEBI" id="CHEBI:15378"/>
        <dbReference type="ChEBI" id="CHEBI:30013"/>
        <dbReference type="ChEBI" id="CHEBI:30616"/>
        <dbReference type="ChEBI" id="CHEBI:61977"/>
        <dbReference type="ChEBI" id="CHEBI:456216"/>
        <dbReference type="EC" id="2.7.11.1"/>
    </reaction>
</comment>
<keyword evidence="3" id="KW-0808">Transferase</keyword>
<keyword evidence="2" id="KW-0723">Serine/threonine-protein kinase</keyword>
<feature type="domain" description="Protein kinase" evidence="10">
    <location>
        <begin position="4"/>
        <end position="233"/>
    </location>
</feature>
<dbReference type="InterPro" id="IPR000225">
    <property type="entry name" value="Armadillo"/>
</dbReference>
<protein>
    <recommendedName>
        <fullName evidence="1">non-specific serine/threonine protein kinase</fullName>
        <ecNumber evidence="1">2.7.11.1</ecNumber>
    </recommendedName>
</protein>
<dbReference type="PROSITE" id="PS00108">
    <property type="entry name" value="PROTEIN_KINASE_ST"/>
    <property type="match status" value="1"/>
</dbReference>
<sequence>MENYRLLERLGKGGQGSVYLAENKVDNTKYVIKKIECFDESEANKAFQEALVLKTLCHPNICGYKEFFVNWDKQQIKKYFWEIVEALRFVHGKGVVHRDIKPSNIFIKDDETVCLGDFGVSTLMSDRRTCSRNAEGTTVYMAPEVMTQAFDERSDVWSLGCLLFEMLTTSLSSQNEVAQKLTEAKKDVQSLEEIYEEICTIYSGKWIKTIRHMLKIPRETRPNIASLMKMGFVLDCAMVADSPLLDKQRRRRQTVNRIRPLPDTDSADSIVCYIADTIDHEECVLAGLEVLSDMLQANVAAQEKGGPPQPRIFLDQRSKNLISLAMWDNQANCEVQIAGFAVLTALVNDADSSDVLFTPEPISIINKVMKLHHANPEVQRAAASLMLALSTHNEASKTIGQLGGIKDLVTAMKNYLHDTSVITTCCNALWSLTLNEKNAEMAAEQNAMQQVCLALKTHLQSPEVVEAVTAAMVSLSLDDRCFSSVNELDAVGSLLEAMDLHLKNTKIIKNACMTLAALVEPNEECAYRMLTSDDLQDKRLTGIPVLIKAYQLHRDNPDIVEAIITVIMELCEYDDIILDLNSYNVAVHLKEVRAKYLKNKVRWANSCA</sequence>
<evidence type="ECO:0000256" key="3">
    <source>
        <dbReference type="ARBA" id="ARBA00022679"/>
    </source>
</evidence>
<dbReference type="PANTHER" id="PTHR24363:SF0">
    <property type="entry name" value="SERINE_THREONINE KINASE LIKE DOMAIN CONTAINING 1"/>
    <property type="match status" value="1"/>
</dbReference>
<evidence type="ECO:0000256" key="1">
    <source>
        <dbReference type="ARBA" id="ARBA00012513"/>
    </source>
</evidence>
<accession>A0A2T7NMD9</accession>
<dbReference type="Gene3D" id="1.25.10.10">
    <property type="entry name" value="Leucine-rich Repeat Variant"/>
    <property type="match status" value="1"/>
</dbReference>
<dbReference type="PROSITE" id="PS50011">
    <property type="entry name" value="PROTEIN_KINASE_DOM"/>
    <property type="match status" value="1"/>
</dbReference>
<dbReference type="Pfam" id="PF00069">
    <property type="entry name" value="Pkinase"/>
    <property type="match status" value="2"/>
</dbReference>
<keyword evidence="6" id="KW-0067">ATP-binding</keyword>
<dbReference type="PROSITE" id="PS50176">
    <property type="entry name" value="ARM_REPEAT"/>
    <property type="match status" value="1"/>
</dbReference>
<dbReference type="EC" id="2.7.11.1" evidence="1"/>
<keyword evidence="4" id="KW-0547">Nucleotide-binding</keyword>
<dbReference type="Proteomes" id="UP000245119">
    <property type="component" value="Linkage Group LG11"/>
</dbReference>
<organism evidence="11 12">
    <name type="scientific">Pomacea canaliculata</name>
    <name type="common">Golden apple snail</name>
    <dbReference type="NCBI Taxonomy" id="400727"/>
    <lineage>
        <taxon>Eukaryota</taxon>
        <taxon>Metazoa</taxon>
        <taxon>Spiralia</taxon>
        <taxon>Lophotrochozoa</taxon>
        <taxon>Mollusca</taxon>
        <taxon>Gastropoda</taxon>
        <taxon>Caenogastropoda</taxon>
        <taxon>Architaenioglossa</taxon>
        <taxon>Ampullarioidea</taxon>
        <taxon>Ampullariidae</taxon>
        <taxon>Pomacea</taxon>
    </lineage>
</organism>
<dbReference type="InterPro" id="IPR000719">
    <property type="entry name" value="Prot_kinase_dom"/>
</dbReference>
<dbReference type="InterPro" id="IPR011009">
    <property type="entry name" value="Kinase-like_dom_sf"/>
</dbReference>
<comment type="catalytic activity">
    <reaction evidence="8">
        <text>L-seryl-[protein] + ATP = O-phospho-L-seryl-[protein] + ADP + H(+)</text>
        <dbReference type="Rhea" id="RHEA:17989"/>
        <dbReference type="Rhea" id="RHEA-COMP:9863"/>
        <dbReference type="Rhea" id="RHEA-COMP:11604"/>
        <dbReference type="ChEBI" id="CHEBI:15378"/>
        <dbReference type="ChEBI" id="CHEBI:29999"/>
        <dbReference type="ChEBI" id="CHEBI:30616"/>
        <dbReference type="ChEBI" id="CHEBI:83421"/>
        <dbReference type="ChEBI" id="CHEBI:456216"/>
        <dbReference type="EC" id="2.7.11.1"/>
    </reaction>
</comment>
<dbReference type="SUPFAM" id="SSF48371">
    <property type="entry name" value="ARM repeat"/>
    <property type="match status" value="1"/>
</dbReference>
<dbReference type="Gene3D" id="3.30.200.20">
    <property type="entry name" value="Phosphorylase Kinase, domain 1"/>
    <property type="match status" value="1"/>
</dbReference>
<dbReference type="EMBL" id="PZQS01000011">
    <property type="protein sequence ID" value="PVD22340.1"/>
    <property type="molecule type" value="Genomic_DNA"/>
</dbReference>
<reference evidence="11 12" key="1">
    <citation type="submission" date="2018-04" db="EMBL/GenBank/DDBJ databases">
        <title>The genome of golden apple snail Pomacea canaliculata provides insight into stress tolerance and invasive adaptation.</title>
        <authorList>
            <person name="Liu C."/>
            <person name="Liu B."/>
            <person name="Ren Y."/>
            <person name="Zhang Y."/>
            <person name="Wang H."/>
            <person name="Li S."/>
            <person name="Jiang F."/>
            <person name="Yin L."/>
            <person name="Zhang G."/>
            <person name="Qian W."/>
            <person name="Fan W."/>
        </authorList>
    </citation>
    <scope>NUCLEOTIDE SEQUENCE [LARGE SCALE GENOMIC DNA]</scope>
    <source>
        <strain evidence="11">SZHN2017</strain>
        <tissue evidence="11">Muscle</tissue>
    </source>
</reference>
<dbReference type="Gene3D" id="1.10.510.10">
    <property type="entry name" value="Transferase(Phosphotransferase) domain 1"/>
    <property type="match status" value="1"/>
</dbReference>
<evidence type="ECO:0000313" key="11">
    <source>
        <dbReference type="EMBL" id="PVD22340.1"/>
    </source>
</evidence>
<dbReference type="InterPro" id="IPR016024">
    <property type="entry name" value="ARM-type_fold"/>
</dbReference>
<evidence type="ECO:0000256" key="4">
    <source>
        <dbReference type="ARBA" id="ARBA00022741"/>
    </source>
</evidence>
<evidence type="ECO:0000256" key="5">
    <source>
        <dbReference type="ARBA" id="ARBA00022777"/>
    </source>
</evidence>
<evidence type="ECO:0000256" key="9">
    <source>
        <dbReference type="PROSITE-ProRule" id="PRU00259"/>
    </source>
</evidence>
<evidence type="ECO:0000256" key="6">
    <source>
        <dbReference type="ARBA" id="ARBA00022840"/>
    </source>
</evidence>
<evidence type="ECO:0000256" key="8">
    <source>
        <dbReference type="ARBA" id="ARBA00048679"/>
    </source>
</evidence>
<dbReference type="GO" id="GO:0005524">
    <property type="term" value="F:ATP binding"/>
    <property type="evidence" value="ECO:0007669"/>
    <property type="project" value="UniProtKB-KW"/>
</dbReference>
<keyword evidence="12" id="KW-1185">Reference proteome</keyword>
<dbReference type="GO" id="GO:0004674">
    <property type="term" value="F:protein serine/threonine kinase activity"/>
    <property type="evidence" value="ECO:0007669"/>
    <property type="project" value="UniProtKB-KW"/>
</dbReference>
<keyword evidence="5" id="KW-0418">Kinase</keyword>
<dbReference type="STRING" id="400727.A0A2T7NMD9"/>
<comment type="caution">
    <text evidence="11">The sequence shown here is derived from an EMBL/GenBank/DDBJ whole genome shotgun (WGS) entry which is preliminary data.</text>
</comment>
<proteinExistence type="predicted"/>
<evidence type="ECO:0000256" key="2">
    <source>
        <dbReference type="ARBA" id="ARBA00022527"/>
    </source>
</evidence>
<dbReference type="SUPFAM" id="SSF56112">
    <property type="entry name" value="Protein kinase-like (PK-like)"/>
    <property type="match status" value="1"/>
</dbReference>
<dbReference type="PANTHER" id="PTHR24363">
    <property type="entry name" value="SERINE/THREONINE PROTEIN KINASE"/>
    <property type="match status" value="1"/>
</dbReference>
<feature type="repeat" description="ARM" evidence="9">
    <location>
        <begin position="403"/>
        <end position="447"/>
    </location>
</feature>
<name>A0A2T7NMD9_POMCA</name>
<dbReference type="InterPro" id="IPR008271">
    <property type="entry name" value="Ser/Thr_kinase_AS"/>
</dbReference>
<dbReference type="AlphaFoldDB" id="A0A2T7NMD9"/>
<dbReference type="SMART" id="SM00220">
    <property type="entry name" value="S_TKc"/>
    <property type="match status" value="1"/>
</dbReference>